<organism evidence="2 3">
    <name type="scientific">Bacillus phage vB_BspS_SplendidRed</name>
    <dbReference type="NCBI Taxonomy" id="2591379"/>
    <lineage>
        <taxon>Viruses</taxon>
        <taxon>Duplodnaviria</taxon>
        <taxon>Heunggongvirae</taxon>
        <taxon>Uroviricota</taxon>
        <taxon>Caudoviricetes</taxon>
        <taxon>Trautnerviridae</taxon>
        <taxon>Polsinellivirinae</taxon>
        <taxon>Splendidredvirus</taxon>
        <taxon>Splendidredvirus splendidred</taxon>
    </lineage>
</organism>
<feature type="compositionally biased region" description="Basic residues" evidence="1">
    <location>
        <begin position="11"/>
        <end position="24"/>
    </location>
</feature>
<name>A0A5B9NKX7_9CAUD</name>
<protein>
    <submittedName>
        <fullName evidence="2">Uncharacterized protein</fullName>
    </submittedName>
</protein>
<dbReference type="Proteomes" id="UP000324040">
    <property type="component" value="Segment"/>
</dbReference>
<evidence type="ECO:0000256" key="1">
    <source>
        <dbReference type="SAM" id="MobiDB-lite"/>
    </source>
</evidence>
<sequence length="24" mass="2760">MYSGVEFSRTGVRKMARNQTKKGK</sequence>
<keyword evidence="3" id="KW-1185">Reference proteome</keyword>
<evidence type="ECO:0000313" key="2">
    <source>
        <dbReference type="EMBL" id="QEG13545.1"/>
    </source>
</evidence>
<gene>
    <name evidence="2" type="ORF">SPLENDIDRED_71</name>
</gene>
<reference evidence="2 3" key="1">
    <citation type="submission" date="2019-06" db="EMBL/GenBank/DDBJ databases">
        <authorList>
            <person name="Handoko Y.A."/>
            <person name="Wardani A.K."/>
            <person name="Sutrisno A.A."/>
            <person name="Widjanarko S.B."/>
            <person name="Sharma R."/>
            <person name="Grose J.H."/>
        </authorList>
    </citation>
    <scope>NUCLEOTIDE SEQUENCE [LARGE SCALE GENOMIC DNA]</scope>
</reference>
<evidence type="ECO:0000313" key="3">
    <source>
        <dbReference type="Proteomes" id="UP000324040"/>
    </source>
</evidence>
<dbReference type="EMBL" id="MN013088">
    <property type="protein sequence ID" value="QEG13545.1"/>
    <property type="molecule type" value="Genomic_DNA"/>
</dbReference>
<feature type="region of interest" description="Disordered" evidence="1">
    <location>
        <begin position="1"/>
        <end position="24"/>
    </location>
</feature>
<proteinExistence type="predicted"/>
<accession>A0A5B9NKX7</accession>